<proteinExistence type="predicted"/>
<feature type="domain" description="C2H2-type" evidence="10">
    <location>
        <begin position="234"/>
        <end position="261"/>
    </location>
</feature>
<dbReference type="SUPFAM" id="SSF57667">
    <property type="entry name" value="beta-beta-alpha zinc fingers"/>
    <property type="match status" value="4"/>
</dbReference>
<evidence type="ECO:0000313" key="12">
    <source>
        <dbReference type="Proteomes" id="UP000225706"/>
    </source>
</evidence>
<dbReference type="FunFam" id="3.30.160.60:FF:000072">
    <property type="entry name" value="zinc finger protein 143 isoform X1"/>
    <property type="match status" value="2"/>
</dbReference>
<evidence type="ECO:0000256" key="5">
    <source>
        <dbReference type="ARBA" id="ARBA00022833"/>
    </source>
</evidence>
<dbReference type="Gene3D" id="3.30.160.60">
    <property type="entry name" value="Classic Zinc Finger"/>
    <property type="match status" value="7"/>
</dbReference>
<keyword evidence="5" id="KW-0862">Zinc</keyword>
<sequence length="662" mass="77970">MDVLRPGWNGWEVKTNKTQEKNSRPEKHDSIQPSDMDTTRWDGWVPLDMSEYETSVESVHNVVKEFQHQMSRYPGTPILFPPSEDSTSIDSFLGQPFPSPSRYSNSASEDAAKSDKEKPFQCNYCVMSFTRPSDLQRHLLIHNNNKPYKCEECDREFTWFGNFQKHVLSHMGGTTRAPGTLPFSAMFTFLAREQVKDLFIKDGEKYKCRLCAKDFTRLSGLKTHIRMHTGERPYVCEVCSFAFTTSRALKMHVRLHTGEKPYKCEECGRAFTRRDEMHTHMYIHKGEKPFKCDICSASFIRYGHLQRHLLIHSDDKPYKCKVCPKSFTQYRNLQTHMYKHTGERPYRCSPLLAGANPISYVRGFLSPFGSVDELLKSQEKDEKSTAKLKYLDEVYRRVYFEEQKAKTSTDEDMQDDVERLKKIRQIVSKQKKRPSKPKFKDQDECIWSENELQTLRRFLQKAKMQNLKLAAMLESAQEEIHSWKRKFKDVAESEGAVKCNLGVLKKKYERLKVNYRALKEDLRRYHANLKISREECKQLELERDETENLLKQTQADLNQEKLNKMHLQSKLDRTEKEKEENLKSQKDLIEQQHLLEIRKLQKEVNRLSNEFEKEKYDNDLNKRALEHLRSHFASLMVNQEIMNGSNMKDNILSLIDIDYLPE</sequence>
<feature type="region of interest" description="Disordered" evidence="9">
    <location>
        <begin position="1"/>
        <end position="39"/>
    </location>
</feature>
<feature type="domain" description="C2H2-type" evidence="10">
    <location>
        <begin position="120"/>
        <end position="147"/>
    </location>
</feature>
<dbReference type="PANTHER" id="PTHR16515">
    <property type="entry name" value="PR DOMAIN ZINC FINGER PROTEIN"/>
    <property type="match status" value="1"/>
</dbReference>
<evidence type="ECO:0000259" key="10">
    <source>
        <dbReference type="PROSITE" id="PS50157"/>
    </source>
</evidence>
<protein>
    <submittedName>
        <fullName evidence="11">Zinc finger protein 678</fullName>
    </submittedName>
</protein>
<organism evidence="11 12">
    <name type="scientific">Stylophora pistillata</name>
    <name type="common">Smooth cauliflower coral</name>
    <dbReference type="NCBI Taxonomy" id="50429"/>
    <lineage>
        <taxon>Eukaryota</taxon>
        <taxon>Metazoa</taxon>
        <taxon>Cnidaria</taxon>
        <taxon>Anthozoa</taxon>
        <taxon>Hexacorallia</taxon>
        <taxon>Scleractinia</taxon>
        <taxon>Astrocoeniina</taxon>
        <taxon>Pocilloporidae</taxon>
        <taxon>Stylophora</taxon>
    </lineage>
</organism>
<dbReference type="GO" id="GO:0005634">
    <property type="term" value="C:nucleus"/>
    <property type="evidence" value="ECO:0007669"/>
    <property type="project" value="UniProtKB-SubCell"/>
</dbReference>
<evidence type="ECO:0000256" key="2">
    <source>
        <dbReference type="ARBA" id="ARBA00022723"/>
    </source>
</evidence>
<dbReference type="PROSITE" id="PS50157">
    <property type="entry name" value="ZINC_FINGER_C2H2_2"/>
    <property type="match status" value="7"/>
</dbReference>
<feature type="domain" description="C2H2-type" evidence="10">
    <location>
        <begin position="148"/>
        <end position="175"/>
    </location>
</feature>
<feature type="region of interest" description="Disordered" evidence="9">
    <location>
        <begin position="75"/>
        <end position="114"/>
    </location>
</feature>
<keyword evidence="4 7" id="KW-0863">Zinc-finger</keyword>
<dbReference type="GO" id="GO:0008270">
    <property type="term" value="F:zinc ion binding"/>
    <property type="evidence" value="ECO:0007669"/>
    <property type="project" value="UniProtKB-KW"/>
</dbReference>
<dbReference type="EMBL" id="LSMT01000007">
    <property type="protein sequence ID" value="PFX33911.1"/>
    <property type="molecule type" value="Genomic_DNA"/>
</dbReference>
<evidence type="ECO:0000256" key="4">
    <source>
        <dbReference type="ARBA" id="ARBA00022771"/>
    </source>
</evidence>
<dbReference type="FunFam" id="3.30.160.60:FF:000624">
    <property type="entry name" value="zinc finger protein 697"/>
    <property type="match status" value="1"/>
</dbReference>
<dbReference type="SMART" id="SM00355">
    <property type="entry name" value="ZnF_C2H2"/>
    <property type="match status" value="7"/>
</dbReference>
<keyword evidence="12" id="KW-1185">Reference proteome</keyword>
<feature type="domain" description="C2H2-type" evidence="10">
    <location>
        <begin position="206"/>
        <end position="233"/>
    </location>
</feature>
<name>A0A2B4SVK2_STYPI</name>
<accession>A0A2B4SVK2</accession>
<keyword evidence="3" id="KW-0677">Repeat</keyword>
<dbReference type="PANTHER" id="PTHR16515:SF49">
    <property type="entry name" value="GASTRULA ZINC FINGER PROTEIN XLCGF49.1-LIKE-RELATED"/>
    <property type="match status" value="1"/>
</dbReference>
<feature type="domain" description="C2H2-type" evidence="10">
    <location>
        <begin position="318"/>
        <end position="345"/>
    </location>
</feature>
<dbReference type="FunFam" id="3.30.160.60:FF:001498">
    <property type="entry name" value="Zinc finger protein 404"/>
    <property type="match status" value="1"/>
</dbReference>
<dbReference type="FunFam" id="3.30.160.60:FF:000065">
    <property type="entry name" value="B-cell CLL/lymphoma 6, member B"/>
    <property type="match status" value="1"/>
</dbReference>
<keyword evidence="8" id="KW-0175">Coiled coil</keyword>
<comment type="caution">
    <text evidence="11">The sequence shown here is derived from an EMBL/GenBank/DDBJ whole genome shotgun (WGS) entry which is preliminary data.</text>
</comment>
<gene>
    <name evidence="11" type="primary">ZNF678</name>
    <name evidence="11" type="ORF">AWC38_SpisGene1141</name>
</gene>
<dbReference type="InterPro" id="IPR036236">
    <property type="entry name" value="Znf_C2H2_sf"/>
</dbReference>
<dbReference type="PROSITE" id="PS00028">
    <property type="entry name" value="ZINC_FINGER_C2H2_1"/>
    <property type="match status" value="7"/>
</dbReference>
<feature type="domain" description="C2H2-type" evidence="10">
    <location>
        <begin position="290"/>
        <end position="317"/>
    </location>
</feature>
<feature type="domain" description="C2H2-type" evidence="10">
    <location>
        <begin position="262"/>
        <end position="289"/>
    </location>
</feature>
<evidence type="ECO:0000256" key="6">
    <source>
        <dbReference type="ARBA" id="ARBA00023242"/>
    </source>
</evidence>
<reference evidence="12" key="1">
    <citation type="journal article" date="2017" name="bioRxiv">
        <title>Comparative analysis of the genomes of Stylophora pistillata and Acropora digitifera provides evidence for extensive differences between species of corals.</title>
        <authorList>
            <person name="Voolstra C.R."/>
            <person name="Li Y."/>
            <person name="Liew Y.J."/>
            <person name="Baumgarten S."/>
            <person name="Zoccola D."/>
            <person name="Flot J.-F."/>
            <person name="Tambutte S."/>
            <person name="Allemand D."/>
            <person name="Aranda M."/>
        </authorList>
    </citation>
    <scope>NUCLEOTIDE SEQUENCE [LARGE SCALE GENOMIC DNA]</scope>
</reference>
<evidence type="ECO:0000256" key="8">
    <source>
        <dbReference type="SAM" id="Coils"/>
    </source>
</evidence>
<dbReference type="InterPro" id="IPR050331">
    <property type="entry name" value="Zinc_finger"/>
</dbReference>
<keyword evidence="6" id="KW-0539">Nucleus</keyword>
<dbReference type="Pfam" id="PF00096">
    <property type="entry name" value="zf-C2H2"/>
    <property type="match status" value="6"/>
</dbReference>
<dbReference type="FunFam" id="3.30.160.60:FF:000100">
    <property type="entry name" value="Zinc finger 45-like"/>
    <property type="match status" value="1"/>
</dbReference>
<evidence type="ECO:0000256" key="1">
    <source>
        <dbReference type="ARBA" id="ARBA00004123"/>
    </source>
</evidence>
<keyword evidence="2" id="KW-0479">Metal-binding</keyword>
<comment type="subcellular location">
    <subcellularLocation>
        <location evidence="1">Nucleus</location>
    </subcellularLocation>
</comment>
<evidence type="ECO:0000313" key="11">
    <source>
        <dbReference type="EMBL" id="PFX33911.1"/>
    </source>
</evidence>
<dbReference type="GO" id="GO:0010468">
    <property type="term" value="P:regulation of gene expression"/>
    <property type="evidence" value="ECO:0007669"/>
    <property type="project" value="TreeGrafter"/>
</dbReference>
<feature type="coiled-coil region" evidence="8">
    <location>
        <begin position="459"/>
        <end position="617"/>
    </location>
</feature>
<dbReference type="AlphaFoldDB" id="A0A2B4SVK2"/>
<evidence type="ECO:0000256" key="3">
    <source>
        <dbReference type="ARBA" id="ARBA00022737"/>
    </source>
</evidence>
<dbReference type="InterPro" id="IPR013087">
    <property type="entry name" value="Znf_C2H2_type"/>
</dbReference>
<evidence type="ECO:0000256" key="9">
    <source>
        <dbReference type="SAM" id="MobiDB-lite"/>
    </source>
</evidence>
<dbReference type="OrthoDB" id="5985715at2759"/>
<feature type="compositionally biased region" description="Basic and acidic residues" evidence="9">
    <location>
        <begin position="14"/>
        <end position="30"/>
    </location>
</feature>
<dbReference type="FunFam" id="3.30.160.60:FF:000176">
    <property type="entry name" value="zinc finger protein 70"/>
    <property type="match status" value="1"/>
</dbReference>
<evidence type="ECO:0000256" key="7">
    <source>
        <dbReference type="PROSITE-ProRule" id="PRU00042"/>
    </source>
</evidence>
<dbReference type="Proteomes" id="UP000225706">
    <property type="component" value="Unassembled WGS sequence"/>
</dbReference>